<dbReference type="GO" id="GO:0005576">
    <property type="term" value="C:extracellular region"/>
    <property type="evidence" value="ECO:0007669"/>
    <property type="project" value="UniProtKB-SubCell"/>
</dbReference>
<comment type="subcellular location">
    <subcellularLocation>
        <location evidence="1">Secreted</location>
    </subcellularLocation>
</comment>
<evidence type="ECO:0000256" key="2">
    <source>
        <dbReference type="ARBA" id="ARBA00022525"/>
    </source>
</evidence>
<gene>
    <name evidence="6" type="ORF">VZT92_020420</name>
</gene>
<protein>
    <recommendedName>
        <fullName evidence="5">C1q domain-containing protein</fullName>
    </recommendedName>
</protein>
<dbReference type="InterPro" id="IPR050822">
    <property type="entry name" value="Cerebellin_Synaptic_Org"/>
</dbReference>
<dbReference type="InterPro" id="IPR001073">
    <property type="entry name" value="C1q_dom"/>
</dbReference>
<name>A0AAW1ED92_ZOAVI</name>
<reference evidence="6 7" key="1">
    <citation type="journal article" date="2024" name="Genome Biol. Evol.">
        <title>Chromosome-level genome assembly of the viviparous eelpout Zoarces viviparus.</title>
        <authorList>
            <person name="Fuhrmann N."/>
            <person name="Brasseur M.V."/>
            <person name="Bakowski C.E."/>
            <person name="Podsiadlowski L."/>
            <person name="Prost S."/>
            <person name="Krehenwinkel H."/>
            <person name="Mayer C."/>
        </authorList>
    </citation>
    <scope>NUCLEOTIDE SEQUENCE [LARGE SCALE GENOMIC DNA]</scope>
    <source>
        <strain evidence="6">NO-MEL_2022_Ind0_liver</strain>
    </source>
</reference>
<feature type="domain" description="C1q" evidence="5">
    <location>
        <begin position="77"/>
        <end position="221"/>
    </location>
</feature>
<dbReference type="GO" id="GO:0099558">
    <property type="term" value="P:maintenance of synapse structure"/>
    <property type="evidence" value="ECO:0007669"/>
    <property type="project" value="TreeGrafter"/>
</dbReference>
<dbReference type="EMBL" id="JBCEZU010000329">
    <property type="protein sequence ID" value="KAK9520541.1"/>
    <property type="molecule type" value="Genomic_DNA"/>
</dbReference>
<dbReference type="SUPFAM" id="SSF49842">
    <property type="entry name" value="TNF-like"/>
    <property type="match status" value="1"/>
</dbReference>
<dbReference type="PANTHER" id="PTHR22923:SF103">
    <property type="entry name" value="CEREBELLIN 20-RELATED"/>
    <property type="match status" value="1"/>
</dbReference>
<evidence type="ECO:0000256" key="4">
    <source>
        <dbReference type="SAM" id="SignalP"/>
    </source>
</evidence>
<comment type="caution">
    <text evidence="6">The sequence shown here is derived from an EMBL/GenBank/DDBJ whole genome shotgun (WGS) entry which is preliminary data.</text>
</comment>
<keyword evidence="3 4" id="KW-0732">Signal</keyword>
<dbReference type="PRINTS" id="PR00007">
    <property type="entry name" value="COMPLEMNTC1Q"/>
</dbReference>
<dbReference type="SMART" id="SM00110">
    <property type="entry name" value="C1Q"/>
    <property type="match status" value="1"/>
</dbReference>
<dbReference type="Proteomes" id="UP001488805">
    <property type="component" value="Unassembled WGS sequence"/>
</dbReference>
<sequence length="221" mass="24021">MRAVVLICLLHAALPFSWDSRGPLPSLGPGSECVTDSGSCGCCMMLKEMDRLTTYFTTTLNTLEKEYRQTKHSLDKMKASRSAFSATQIDDTDTCHVSYKFDKLLSYKRVFINLGNGYSADTGVFTVPHSGVYSLALTVYSDAGAPGRKIAACANLLVNNQLVAGPREENELDQEDSVTTVVAPHLKAGDMVAVQLPGGCFICDDSSQYNTFSGFLLYPTE</sequence>
<keyword evidence="2" id="KW-0964">Secreted</keyword>
<dbReference type="AlphaFoldDB" id="A0AAW1ED92"/>
<dbReference type="PANTHER" id="PTHR22923">
    <property type="entry name" value="CEREBELLIN-RELATED"/>
    <property type="match status" value="1"/>
</dbReference>
<dbReference type="InterPro" id="IPR008983">
    <property type="entry name" value="Tumour_necrosis_fac-like_dom"/>
</dbReference>
<evidence type="ECO:0000256" key="3">
    <source>
        <dbReference type="ARBA" id="ARBA00022729"/>
    </source>
</evidence>
<evidence type="ECO:0000313" key="7">
    <source>
        <dbReference type="Proteomes" id="UP001488805"/>
    </source>
</evidence>
<evidence type="ECO:0000256" key="1">
    <source>
        <dbReference type="ARBA" id="ARBA00004613"/>
    </source>
</evidence>
<organism evidence="6 7">
    <name type="scientific">Zoarces viviparus</name>
    <name type="common">Viviparous eelpout</name>
    <name type="synonym">Blennius viviparus</name>
    <dbReference type="NCBI Taxonomy" id="48416"/>
    <lineage>
        <taxon>Eukaryota</taxon>
        <taxon>Metazoa</taxon>
        <taxon>Chordata</taxon>
        <taxon>Craniata</taxon>
        <taxon>Vertebrata</taxon>
        <taxon>Euteleostomi</taxon>
        <taxon>Actinopterygii</taxon>
        <taxon>Neopterygii</taxon>
        <taxon>Teleostei</taxon>
        <taxon>Neoteleostei</taxon>
        <taxon>Acanthomorphata</taxon>
        <taxon>Eupercaria</taxon>
        <taxon>Perciformes</taxon>
        <taxon>Cottioidei</taxon>
        <taxon>Zoarcales</taxon>
        <taxon>Zoarcidae</taxon>
        <taxon>Zoarcinae</taxon>
        <taxon>Zoarces</taxon>
    </lineage>
</organism>
<dbReference type="Pfam" id="PF00386">
    <property type="entry name" value="C1q"/>
    <property type="match status" value="1"/>
</dbReference>
<evidence type="ECO:0000259" key="5">
    <source>
        <dbReference type="PROSITE" id="PS50871"/>
    </source>
</evidence>
<proteinExistence type="predicted"/>
<feature type="signal peptide" evidence="4">
    <location>
        <begin position="1"/>
        <end position="15"/>
    </location>
</feature>
<evidence type="ECO:0000313" key="6">
    <source>
        <dbReference type="EMBL" id="KAK9520541.1"/>
    </source>
</evidence>
<dbReference type="GO" id="GO:0045202">
    <property type="term" value="C:synapse"/>
    <property type="evidence" value="ECO:0007669"/>
    <property type="project" value="TreeGrafter"/>
</dbReference>
<dbReference type="PROSITE" id="PS50871">
    <property type="entry name" value="C1Q"/>
    <property type="match status" value="1"/>
</dbReference>
<feature type="chain" id="PRO_5043407638" description="C1q domain-containing protein" evidence="4">
    <location>
        <begin position="16"/>
        <end position="221"/>
    </location>
</feature>
<accession>A0AAW1ED92</accession>
<dbReference type="Gene3D" id="2.60.120.40">
    <property type="match status" value="1"/>
</dbReference>
<keyword evidence="7" id="KW-1185">Reference proteome</keyword>